<evidence type="ECO:0000313" key="3">
    <source>
        <dbReference type="EMBL" id="MDQ1123090.1"/>
    </source>
</evidence>
<keyword evidence="1" id="KW-0812">Transmembrane</keyword>
<evidence type="ECO:0000259" key="2">
    <source>
        <dbReference type="Pfam" id="PF13239"/>
    </source>
</evidence>
<dbReference type="Proteomes" id="UP001226691">
    <property type="component" value="Unassembled WGS sequence"/>
</dbReference>
<dbReference type="RefSeq" id="WP_307482189.1">
    <property type="nucleotide sequence ID" value="NZ_JAUTBF010000001.1"/>
</dbReference>
<keyword evidence="1" id="KW-1133">Transmembrane helix</keyword>
<protein>
    <recommendedName>
        <fullName evidence="2">2TM domain-containing protein</fullName>
    </recommendedName>
</protein>
<keyword evidence="1" id="KW-0472">Membrane</keyword>
<dbReference type="Pfam" id="PF13239">
    <property type="entry name" value="2TM"/>
    <property type="match status" value="1"/>
</dbReference>
<name>A0ABU0TUD2_MICTR</name>
<organism evidence="3 4">
    <name type="scientific">Microbacterium trichothecenolyticum</name>
    <name type="common">Aureobacterium trichothecenolyticum</name>
    <dbReference type="NCBI Taxonomy" id="69370"/>
    <lineage>
        <taxon>Bacteria</taxon>
        <taxon>Bacillati</taxon>
        <taxon>Actinomycetota</taxon>
        <taxon>Actinomycetes</taxon>
        <taxon>Micrococcales</taxon>
        <taxon>Microbacteriaceae</taxon>
        <taxon>Microbacterium</taxon>
    </lineage>
</organism>
<dbReference type="InterPro" id="IPR025698">
    <property type="entry name" value="2TM_dom"/>
</dbReference>
<accession>A0ABU0TUD2</accession>
<dbReference type="EMBL" id="JAUTBF010000001">
    <property type="protein sequence ID" value="MDQ1123090.1"/>
    <property type="molecule type" value="Genomic_DNA"/>
</dbReference>
<gene>
    <name evidence="3" type="ORF">QE412_001663</name>
</gene>
<sequence length="76" mass="8920">MNYEQRRARAFRNLRNYLIGVAIFVAVNIIVIVAIPGYSFPQNFWAIWPVLGWGIPTLWRILELRRYRSGEPDADV</sequence>
<feature type="transmembrane region" description="Helical" evidence="1">
    <location>
        <begin position="44"/>
        <end position="62"/>
    </location>
</feature>
<feature type="transmembrane region" description="Helical" evidence="1">
    <location>
        <begin position="16"/>
        <end position="38"/>
    </location>
</feature>
<comment type="caution">
    <text evidence="3">The sequence shown here is derived from an EMBL/GenBank/DDBJ whole genome shotgun (WGS) entry which is preliminary data.</text>
</comment>
<feature type="domain" description="2TM" evidence="2">
    <location>
        <begin position="7"/>
        <end position="62"/>
    </location>
</feature>
<evidence type="ECO:0000256" key="1">
    <source>
        <dbReference type="SAM" id="Phobius"/>
    </source>
</evidence>
<proteinExistence type="predicted"/>
<evidence type="ECO:0000313" key="4">
    <source>
        <dbReference type="Proteomes" id="UP001226691"/>
    </source>
</evidence>
<reference evidence="3 4" key="1">
    <citation type="submission" date="2023-07" db="EMBL/GenBank/DDBJ databases">
        <title>Functional and genomic diversity of the sorghum phyllosphere microbiome.</title>
        <authorList>
            <person name="Shade A."/>
        </authorList>
    </citation>
    <scope>NUCLEOTIDE SEQUENCE [LARGE SCALE GENOMIC DNA]</scope>
    <source>
        <strain evidence="3 4">SORGH_AS_1207</strain>
    </source>
</reference>
<keyword evidence="4" id="KW-1185">Reference proteome</keyword>